<protein>
    <submittedName>
        <fullName evidence="3">DUF2092 domain-containing protein</fullName>
    </submittedName>
</protein>
<name>A0ABX6PP49_9HYPH</name>
<dbReference type="PIRSF" id="PIRSF012443">
    <property type="entry name" value="UCP012443"/>
    <property type="match status" value="1"/>
</dbReference>
<geneLocation type="plasmid" evidence="3 4">
    <name>pPR12A201</name>
</geneLocation>
<dbReference type="Pfam" id="PF09865">
    <property type="entry name" value="DUF2092"/>
    <property type="match status" value="1"/>
</dbReference>
<dbReference type="InterPro" id="IPR019207">
    <property type="entry name" value="DUF2092"/>
</dbReference>
<evidence type="ECO:0000313" key="3">
    <source>
        <dbReference type="EMBL" id="QKK20413.1"/>
    </source>
</evidence>
<dbReference type="Gene3D" id="2.50.20.20">
    <property type="match status" value="1"/>
</dbReference>
<feature type="signal peptide" evidence="2">
    <location>
        <begin position="1"/>
        <end position="33"/>
    </location>
</feature>
<organism evidence="3 4">
    <name type="scientific">Rhizobium indicum</name>
    <dbReference type="NCBI Taxonomy" id="2583231"/>
    <lineage>
        <taxon>Bacteria</taxon>
        <taxon>Pseudomonadati</taxon>
        <taxon>Pseudomonadota</taxon>
        <taxon>Alphaproteobacteria</taxon>
        <taxon>Hyphomicrobiales</taxon>
        <taxon>Rhizobiaceae</taxon>
        <taxon>Rhizobium/Agrobacterium group</taxon>
        <taxon>Rhizobium</taxon>
    </lineage>
</organism>
<sequence length="267" mass="29109">MMSTTMRNATRAARNGLLSTALAVFMSSTVAHAGEAEAKSLLKAMSDYLAAQKAISFSYDGDLEIVTKDHQKLLLANSGRIDLGRPDKVRATRKGGFADVEMSFDGKTVTLFGKDANAYTQKELPGSVENLIDALRDKLGRPLPAADLLLPNVYEELMKDVTDVKDLGSGVIGGVECDHLAFRTPEVDWQIWIAQGDQPYPCRYIITSTKVDQGPQYSIRISDWKTGIDVVAADFTFDNKTGAKQVSMESLPDIDDLPAHFAMGEAK</sequence>
<keyword evidence="1 2" id="KW-0732">Signal</keyword>
<feature type="chain" id="PRO_5046365797" evidence="2">
    <location>
        <begin position="34"/>
        <end position="267"/>
    </location>
</feature>
<proteinExistence type="predicted"/>
<dbReference type="InterPro" id="IPR029046">
    <property type="entry name" value="LolA/LolB/LppX"/>
</dbReference>
<evidence type="ECO:0000256" key="1">
    <source>
        <dbReference type="ARBA" id="ARBA00022729"/>
    </source>
</evidence>
<evidence type="ECO:0000313" key="4">
    <source>
        <dbReference type="Proteomes" id="UP000305673"/>
    </source>
</evidence>
<keyword evidence="3" id="KW-0614">Plasmid</keyword>
<gene>
    <name evidence="3" type="ORF">FFM53_028885</name>
</gene>
<dbReference type="SUPFAM" id="SSF89392">
    <property type="entry name" value="Prokaryotic lipoproteins and lipoprotein localization factors"/>
    <property type="match status" value="1"/>
</dbReference>
<dbReference type="Proteomes" id="UP000305673">
    <property type="component" value="Plasmid pPR12A201"/>
</dbReference>
<evidence type="ECO:0000256" key="2">
    <source>
        <dbReference type="SAM" id="SignalP"/>
    </source>
</evidence>
<keyword evidence="4" id="KW-1185">Reference proteome</keyword>
<dbReference type="EMBL" id="CP054022">
    <property type="protein sequence ID" value="QKK20413.1"/>
    <property type="molecule type" value="Genomic_DNA"/>
</dbReference>
<dbReference type="RefSeq" id="WP_138391044.1">
    <property type="nucleotide sequence ID" value="NZ_CP054022.1"/>
</dbReference>
<accession>A0ABX6PP49</accession>
<reference evidence="3 4" key="1">
    <citation type="submission" date="2020-05" db="EMBL/GenBank/DDBJ databases">
        <title>Genome sequences of pea root nodulating Rhizobium spp.</title>
        <authorList>
            <person name="Rahi P."/>
        </authorList>
    </citation>
    <scope>NUCLEOTIDE SEQUENCE [LARGE SCALE GENOMIC DNA]</scope>
    <source>
        <strain evidence="4">JKLM 12A2</strain>
        <plasmid evidence="3 4">pPR12A201</plasmid>
    </source>
</reference>